<gene>
    <name evidence="1" type="ORF">E3T53_00715</name>
</gene>
<dbReference type="RefSeq" id="WP_134171812.1">
    <property type="nucleotide sequence ID" value="NZ_SODI01000001.1"/>
</dbReference>
<evidence type="ECO:0000313" key="2">
    <source>
        <dbReference type="Proteomes" id="UP000298218"/>
    </source>
</evidence>
<protein>
    <submittedName>
        <fullName evidence="1">Uncharacterized protein</fullName>
    </submittedName>
</protein>
<dbReference type="EMBL" id="SOHQ01000001">
    <property type="protein sequence ID" value="TFD82427.1"/>
    <property type="molecule type" value="Genomic_DNA"/>
</dbReference>
<organism evidence="1 2">
    <name type="scientific">Cryobacterium psychrophilum</name>
    <dbReference type="NCBI Taxonomy" id="41988"/>
    <lineage>
        <taxon>Bacteria</taxon>
        <taxon>Bacillati</taxon>
        <taxon>Actinomycetota</taxon>
        <taxon>Actinomycetes</taxon>
        <taxon>Micrococcales</taxon>
        <taxon>Microbacteriaceae</taxon>
        <taxon>Cryobacterium</taxon>
    </lineage>
</organism>
<name>A0A4Y8KVG1_9MICO</name>
<evidence type="ECO:0000313" key="1">
    <source>
        <dbReference type="EMBL" id="TFD82427.1"/>
    </source>
</evidence>
<sequence length="70" mass="7774">MVKVVWIVQHDESPHNTILGVFATQDEAQSFAEGVEEFKDAVLYARYDIGYRCDRGPGHVTFGPGSTNTD</sequence>
<accession>A0A4Y8KVG1</accession>
<dbReference type="AlphaFoldDB" id="A0A4Y8KVG1"/>
<dbReference type="Proteomes" id="UP000298218">
    <property type="component" value="Unassembled WGS sequence"/>
</dbReference>
<keyword evidence="2" id="KW-1185">Reference proteome</keyword>
<comment type="caution">
    <text evidence="1">The sequence shown here is derived from an EMBL/GenBank/DDBJ whole genome shotgun (WGS) entry which is preliminary data.</text>
</comment>
<dbReference type="OrthoDB" id="4952679at2"/>
<reference evidence="1 2" key="1">
    <citation type="submission" date="2019-03" db="EMBL/GenBank/DDBJ databases">
        <title>Genomics of glacier-inhabiting Cryobacterium strains.</title>
        <authorList>
            <person name="Liu Q."/>
            <person name="Xin Y.-H."/>
        </authorList>
    </citation>
    <scope>NUCLEOTIDE SEQUENCE [LARGE SCALE GENOMIC DNA]</scope>
    <source>
        <strain evidence="1 2">CGMCC 1.4292</strain>
    </source>
</reference>
<proteinExistence type="predicted"/>